<evidence type="ECO:0000313" key="2">
    <source>
        <dbReference type="Proteomes" id="UP000515163"/>
    </source>
</evidence>
<dbReference type="AlphaFoldDB" id="A0A6P8IYB6"/>
<keyword evidence="2" id="KW-1185">Reference proteome</keyword>
<dbReference type="GO" id="GO:0007129">
    <property type="term" value="P:homologous chromosome pairing at meiosis"/>
    <property type="evidence" value="ECO:0007669"/>
    <property type="project" value="TreeGrafter"/>
</dbReference>
<reference evidence="3" key="1">
    <citation type="submission" date="2025-08" db="UniProtKB">
        <authorList>
            <consortium name="RefSeq"/>
        </authorList>
    </citation>
    <scope>IDENTIFICATION</scope>
    <source>
        <tissue evidence="3">Tentacle</tissue>
    </source>
</reference>
<dbReference type="InterPro" id="IPR027816">
    <property type="entry name" value="MAJIN"/>
</dbReference>
<evidence type="ECO:0000313" key="3">
    <source>
        <dbReference type="RefSeq" id="XP_031572162.1"/>
    </source>
</evidence>
<dbReference type="OrthoDB" id="6162963at2759"/>
<dbReference type="PANTHER" id="PTHR35824:SF1">
    <property type="entry name" value="MEMBRANE-ANCHORED JUNCTION PROTEIN"/>
    <property type="match status" value="1"/>
</dbReference>
<dbReference type="Proteomes" id="UP000515163">
    <property type="component" value="Unplaced"/>
</dbReference>
<name>A0A6P8IYB6_ACTTE</name>
<sequence length="123" mass="14398">MSLKKFKFHSKPDVRLVVMDNTVYKIKLTCQRKSESQNLKELCKATCCQSELEKAVCAILYTDKQEPILTESFVIYPFTEYGQKNRHDIESQNMREHLRMQEMAKPSLKTTEEETSKPTGFIK</sequence>
<dbReference type="InParanoid" id="A0A6P8IYB6"/>
<dbReference type="RefSeq" id="XP_031572162.1">
    <property type="nucleotide sequence ID" value="XM_031716302.1"/>
</dbReference>
<dbReference type="GO" id="GO:0003677">
    <property type="term" value="F:DNA binding"/>
    <property type="evidence" value="ECO:0007669"/>
    <property type="project" value="InterPro"/>
</dbReference>
<gene>
    <name evidence="3" type="primary">LOC116306278</name>
</gene>
<dbReference type="GO" id="GO:0070197">
    <property type="term" value="P:meiotic attachment of telomere to nuclear envelope"/>
    <property type="evidence" value="ECO:0007669"/>
    <property type="project" value="TreeGrafter"/>
</dbReference>
<organism evidence="2 3">
    <name type="scientific">Actinia tenebrosa</name>
    <name type="common">Australian red waratah sea anemone</name>
    <dbReference type="NCBI Taxonomy" id="6105"/>
    <lineage>
        <taxon>Eukaryota</taxon>
        <taxon>Metazoa</taxon>
        <taxon>Cnidaria</taxon>
        <taxon>Anthozoa</taxon>
        <taxon>Hexacorallia</taxon>
        <taxon>Actiniaria</taxon>
        <taxon>Actiniidae</taxon>
        <taxon>Actinia</taxon>
    </lineage>
</organism>
<proteinExistence type="predicted"/>
<evidence type="ECO:0000256" key="1">
    <source>
        <dbReference type="SAM" id="MobiDB-lite"/>
    </source>
</evidence>
<dbReference type="GO" id="GO:0005637">
    <property type="term" value="C:nuclear inner membrane"/>
    <property type="evidence" value="ECO:0007669"/>
    <property type="project" value="TreeGrafter"/>
</dbReference>
<accession>A0A6P8IYB6</accession>
<dbReference type="PANTHER" id="PTHR35824">
    <property type="entry name" value="MEMBRANE-ANCHORED JUNCTION PROTEIN MAJIN"/>
    <property type="match status" value="1"/>
</dbReference>
<dbReference type="KEGG" id="aten:116306278"/>
<dbReference type="GeneID" id="116306278"/>
<feature type="region of interest" description="Disordered" evidence="1">
    <location>
        <begin position="103"/>
        <end position="123"/>
    </location>
</feature>
<protein>
    <submittedName>
        <fullName evidence="3">Uncharacterized protein LOC116306278</fullName>
    </submittedName>
</protein>